<accession>A0AC58TV24</accession>
<gene>
    <name evidence="2" type="primary">LOC142176737</name>
</gene>
<proteinExistence type="predicted"/>
<dbReference type="RefSeq" id="XP_075101073.1">
    <property type="nucleotide sequence ID" value="XM_075244972.1"/>
</dbReference>
<dbReference type="Proteomes" id="UP000790787">
    <property type="component" value="Chromosome 3"/>
</dbReference>
<keyword evidence="1" id="KW-1185">Reference proteome</keyword>
<reference evidence="2" key="2">
    <citation type="submission" date="2025-08" db="UniProtKB">
        <authorList>
            <consortium name="RefSeq"/>
        </authorList>
    </citation>
    <scope>IDENTIFICATION</scope>
    <source>
        <tissue evidence="2">Leaf</tissue>
    </source>
</reference>
<reference evidence="1" key="1">
    <citation type="journal article" date="2014" name="Nat. Commun.">
        <title>The tobacco genome sequence and its comparison with those of tomato and potato.</title>
        <authorList>
            <person name="Sierro N."/>
            <person name="Battey J.N."/>
            <person name="Ouadi S."/>
            <person name="Bakaher N."/>
            <person name="Bovet L."/>
            <person name="Willig A."/>
            <person name="Goepfert S."/>
            <person name="Peitsch M.C."/>
            <person name="Ivanov N.V."/>
        </authorList>
    </citation>
    <scope>NUCLEOTIDE SEQUENCE [LARGE SCALE GENOMIC DNA]</scope>
</reference>
<organism evidence="1 2">
    <name type="scientific">Nicotiana tabacum</name>
    <name type="common">Common tobacco</name>
    <dbReference type="NCBI Taxonomy" id="4097"/>
    <lineage>
        <taxon>Eukaryota</taxon>
        <taxon>Viridiplantae</taxon>
        <taxon>Streptophyta</taxon>
        <taxon>Embryophyta</taxon>
        <taxon>Tracheophyta</taxon>
        <taxon>Spermatophyta</taxon>
        <taxon>Magnoliopsida</taxon>
        <taxon>eudicotyledons</taxon>
        <taxon>Gunneridae</taxon>
        <taxon>Pentapetalae</taxon>
        <taxon>asterids</taxon>
        <taxon>lamiids</taxon>
        <taxon>Solanales</taxon>
        <taxon>Solanaceae</taxon>
        <taxon>Nicotianoideae</taxon>
        <taxon>Nicotianeae</taxon>
        <taxon>Nicotiana</taxon>
    </lineage>
</organism>
<sequence length="136" mass="15190">MGSPKGTSSLTTGNFSPIIDHCHPLYMYPSDAPRSLSAGIELVIMENYTIWSRSMKVALLGRNKLGFIDGSIVRDDYSGDLAKDCYCCNANVFSWLMGNVHRNLLVGILFCSSEALIWKDLKERFDKVNDSRAYIA</sequence>
<evidence type="ECO:0000313" key="1">
    <source>
        <dbReference type="Proteomes" id="UP000790787"/>
    </source>
</evidence>
<name>A0AC58TV24_TOBAC</name>
<protein>
    <submittedName>
        <fullName evidence="2">Uncharacterized protein LOC142176737</fullName>
    </submittedName>
</protein>
<evidence type="ECO:0000313" key="2">
    <source>
        <dbReference type="RefSeq" id="XP_075101073.1"/>
    </source>
</evidence>